<dbReference type="AlphaFoldDB" id="A0A433SEB0"/>
<reference evidence="1 2" key="1">
    <citation type="submission" date="2018-01" db="EMBL/GenBank/DDBJ databases">
        <title>Saezia sanguinis gen. nov., sp. nov., in the order Burkholderiales isolated from human blood.</title>
        <authorList>
            <person name="Medina-Pascual M.J."/>
            <person name="Valdezate S."/>
            <person name="Monzon S."/>
            <person name="Cuesta I."/>
            <person name="Carrasco G."/>
            <person name="Villalon P."/>
            <person name="Saez-Nieto J.A."/>
        </authorList>
    </citation>
    <scope>NUCLEOTIDE SEQUENCE [LARGE SCALE GENOMIC DNA]</scope>
    <source>
        <strain evidence="1 2">CNM695-12</strain>
    </source>
</reference>
<evidence type="ECO:0000313" key="2">
    <source>
        <dbReference type="Proteomes" id="UP000286947"/>
    </source>
</evidence>
<dbReference type="Proteomes" id="UP000286947">
    <property type="component" value="Unassembled WGS sequence"/>
</dbReference>
<sequence length="352" mass="38189">MNLMMKKQSRFIQRSHALRFAWQTGLTLVELMVAMALSLLVIAVALLSLMGVGQGLRSTSATAQLNDAAMLVTSVLQRSAAQAGYQPSGTETFTRETYYSAFNERPEPDVYGRDATQMATAAAEVSSSDISGFYAGGGGGGLATSGNAAGNDLLAIRFQAVPETDEEKKGLTAMADLCTGKPLTTNPYDTYSAADRFEMHKPIYTFFVTNDVLYCKSWARAAGNTEAVATPVMDGVLAFEVLYGVWDRTTGAQGAPNQWKSASDMEADDWYRVKRIRVGLLLQSKVNAGPARNETVDYYPLGEGFYTSADQGSKVTVNFKDGRVFRVVNFTVNVSNMMIPRNEQSSDEAHQG</sequence>
<name>A0A433SEB0_9BURK</name>
<comment type="caution">
    <text evidence="1">The sequence shown here is derived from an EMBL/GenBank/DDBJ whole genome shotgun (WGS) entry which is preliminary data.</text>
</comment>
<evidence type="ECO:0000313" key="1">
    <source>
        <dbReference type="EMBL" id="RUS66974.1"/>
    </source>
</evidence>
<organism evidence="1 2">
    <name type="scientific">Saezia sanguinis</name>
    <dbReference type="NCBI Taxonomy" id="1965230"/>
    <lineage>
        <taxon>Bacteria</taxon>
        <taxon>Pseudomonadati</taxon>
        <taxon>Pseudomonadota</taxon>
        <taxon>Betaproteobacteria</taxon>
        <taxon>Burkholderiales</taxon>
        <taxon>Saeziaceae</taxon>
        <taxon>Saezia</taxon>
    </lineage>
</organism>
<dbReference type="EMBL" id="PQSP01000002">
    <property type="protein sequence ID" value="RUS66974.1"/>
    <property type="molecule type" value="Genomic_DNA"/>
</dbReference>
<accession>A0A433SEB0</accession>
<proteinExistence type="predicted"/>
<dbReference type="InterPro" id="IPR012902">
    <property type="entry name" value="N_methyl_site"/>
</dbReference>
<dbReference type="Pfam" id="PF16074">
    <property type="entry name" value="PilW"/>
    <property type="match status" value="1"/>
</dbReference>
<dbReference type="GO" id="GO:0043683">
    <property type="term" value="P:type IV pilus assembly"/>
    <property type="evidence" value="ECO:0007669"/>
    <property type="project" value="InterPro"/>
</dbReference>
<keyword evidence="2" id="KW-1185">Reference proteome</keyword>
<dbReference type="PROSITE" id="PS00409">
    <property type="entry name" value="PROKAR_NTER_METHYL"/>
    <property type="match status" value="1"/>
</dbReference>
<dbReference type="InterPro" id="IPR032092">
    <property type="entry name" value="PilW"/>
</dbReference>
<dbReference type="OrthoDB" id="8780389at2"/>
<protein>
    <submittedName>
        <fullName evidence="1">Uncharacterized protein</fullName>
    </submittedName>
</protein>
<gene>
    <name evidence="1" type="ORF">CUZ56_00911</name>
</gene>